<organism evidence="3 4">
    <name type="scientific">Companilactobacillus huachuanensis</name>
    <dbReference type="NCBI Taxonomy" id="2559914"/>
    <lineage>
        <taxon>Bacteria</taxon>
        <taxon>Bacillati</taxon>
        <taxon>Bacillota</taxon>
        <taxon>Bacilli</taxon>
        <taxon>Lactobacillales</taxon>
        <taxon>Lactobacillaceae</taxon>
        <taxon>Companilactobacillus</taxon>
    </lineage>
</organism>
<dbReference type="Pfam" id="PF20207">
    <property type="entry name" value="DUF6568"/>
    <property type="match status" value="1"/>
</dbReference>
<keyword evidence="4" id="KW-1185">Reference proteome</keyword>
<protein>
    <submittedName>
        <fullName evidence="3">Thioredoxin fold domain-containing protein</fullName>
    </submittedName>
</protein>
<dbReference type="PROSITE" id="PS51352">
    <property type="entry name" value="THIOREDOXIN_2"/>
    <property type="match status" value="1"/>
</dbReference>
<dbReference type="EMBL" id="JBHSSF010000016">
    <property type="protein sequence ID" value="MFC6176411.1"/>
    <property type="molecule type" value="Genomic_DNA"/>
</dbReference>
<dbReference type="SUPFAM" id="SSF52833">
    <property type="entry name" value="Thioredoxin-like"/>
    <property type="match status" value="1"/>
</dbReference>
<feature type="chain" id="PRO_5046911339" evidence="1">
    <location>
        <begin position="31"/>
        <end position="163"/>
    </location>
</feature>
<accession>A0ABW1RJZ2</accession>
<evidence type="ECO:0000256" key="1">
    <source>
        <dbReference type="SAM" id="SignalP"/>
    </source>
</evidence>
<feature type="signal peptide" evidence="1">
    <location>
        <begin position="1"/>
        <end position="30"/>
    </location>
</feature>
<feature type="domain" description="Thioredoxin" evidence="2">
    <location>
        <begin position="28"/>
        <end position="163"/>
    </location>
</feature>
<dbReference type="InterPro" id="IPR036249">
    <property type="entry name" value="Thioredoxin-like_sf"/>
</dbReference>
<dbReference type="InterPro" id="IPR013766">
    <property type="entry name" value="Thioredoxin_domain"/>
</dbReference>
<name>A0ABW1RJZ2_9LACO</name>
<dbReference type="InterPro" id="IPR046698">
    <property type="entry name" value="PedC-like"/>
</dbReference>
<keyword evidence="1" id="KW-0732">Signal</keyword>
<proteinExistence type="predicted"/>
<sequence length="163" mass="18848">MMKKVKIVFTFISLLILAGALKFNTTQVKADDNIPEISEDEYLGNITGVKQINSNDYLNLVNGKNKDSNFIIFFGFKECKYCRAVSPILKEYISENKYPIFYMNMDESFQNTTQNDYKEINKSFGNFGFHGTPTFIYFKSNKIQNMIVGYPLTINQFETIDTI</sequence>
<dbReference type="CDD" id="cd02947">
    <property type="entry name" value="TRX_family"/>
    <property type="match status" value="1"/>
</dbReference>
<evidence type="ECO:0000259" key="2">
    <source>
        <dbReference type="PROSITE" id="PS51352"/>
    </source>
</evidence>
<evidence type="ECO:0000313" key="4">
    <source>
        <dbReference type="Proteomes" id="UP001596288"/>
    </source>
</evidence>
<reference evidence="4" key="1">
    <citation type="journal article" date="2019" name="Int. J. Syst. Evol. Microbiol.">
        <title>The Global Catalogue of Microorganisms (GCM) 10K type strain sequencing project: providing services to taxonomists for standard genome sequencing and annotation.</title>
        <authorList>
            <consortium name="The Broad Institute Genomics Platform"/>
            <consortium name="The Broad Institute Genome Sequencing Center for Infectious Disease"/>
            <person name="Wu L."/>
            <person name="Ma J."/>
        </authorList>
    </citation>
    <scope>NUCLEOTIDE SEQUENCE [LARGE SCALE GENOMIC DNA]</scope>
    <source>
        <strain evidence="4">CCM 8927</strain>
    </source>
</reference>
<dbReference type="Proteomes" id="UP001596288">
    <property type="component" value="Unassembled WGS sequence"/>
</dbReference>
<gene>
    <name evidence="3" type="ORF">ACFQAV_06140</name>
</gene>
<evidence type="ECO:0000313" key="3">
    <source>
        <dbReference type="EMBL" id="MFC6176411.1"/>
    </source>
</evidence>
<dbReference type="Gene3D" id="3.40.30.10">
    <property type="entry name" value="Glutaredoxin"/>
    <property type="match status" value="1"/>
</dbReference>
<comment type="caution">
    <text evidence="3">The sequence shown here is derived from an EMBL/GenBank/DDBJ whole genome shotgun (WGS) entry which is preliminary data.</text>
</comment>
<dbReference type="RefSeq" id="WP_223876489.1">
    <property type="nucleotide sequence ID" value="NZ_BJDF01000008.1"/>
</dbReference>